<dbReference type="AlphaFoldDB" id="A0A5J6G923"/>
<protein>
    <submittedName>
        <fullName evidence="2">Uncharacterized protein</fullName>
    </submittedName>
</protein>
<evidence type="ECO:0000256" key="1">
    <source>
        <dbReference type="SAM" id="MobiDB-lite"/>
    </source>
</evidence>
<name>A0A5J6G923_STRKN</name>
<accession>A0A5J6G923</accession>
<keyword evidence="3" id="KW-1185">Reference proteome</keyword>
<dbReference type="Proteomes" id="UP000325529">
    <property type="component" value="Chromosome"/>
</dbReference>
<evidence type="ECO:0000313" key="2">
    <source>
        <dbReference type="EMBL" id="QEU91999.1"/>
    </source>
</evidence>
<feature type="compositionally biased region" description="Low complexity" evidence="1">
    <location>
        <begin position="51"/>
        <end position="63"/>
    </location>
</feature>
<feature type="region of interest" description="Disordered" evidence="1">
    <location>
        <begin position="1"/>
        <end position="63"/>
    </location>
</feature>
<dbReference type="EMBL" id="CP023699">
    <property type="protein sequence ID" value="QEU91999.1"/>
    <property type="molecule type" value="Genomic_DNA"/>
</dbReference>
<sequence length="63" mass="6525">MEVRCGSGAPRRGAGNCATSHDAPADVDRIPRDAPQATPPDAPRAARGRRAAPPWSRPVSLGP</sequence>
<organism evidence="2 3">
    <name type="scientific">Streptomyces kanamyceticus</name>
    <dbReference type="NCBI Taxonomy" id="1967"/>
    <lineage>
        <taxon>Bacteria</taxon>
        <taxon>Bacillati</taxon>
        <taxon>Actinomycetota</taxon>
        <taxon>Actinomycetes</taxon>
        <taxon>Kitasatosporales</taxon>
        <taxon>Streptomycetaceae</taxon>
        <taxon>Streptomyces</taxon>
    </lineage>
</organism>
<reference evidence="2 3" key="1">
    <citation type="submission" date="2017-09" db="EMBL/GenBank/DDBJ databases">
        <authorList>
            <person name="Lee N."/>
            <person name="Cho B.-K."/>
        </authorList>
    </citation>
    <scope>NUCLEOTIDE SEQUENCE [LARGE SCALE GENOMIC DNA]</scope>
    <source>
        <strain evidence="2 3">ATCC 12853</strain>
    </source>
</reference>
<dbReference type="KEGG" id="ska:CP970_14805"/>
<gene>
    <name evidence="2" type="ORF">CP970_14805</name>
</gene>
<proteinExistence type="predicted"/>
<feature type="compositionally biased region" description="Basic and acidic residues" evidence="1">
    <location>
        <begin position="23"/>
        <end position="32"/>
    </location>
</feature>
<evidence type="ECO:0000313" key="3">
    <source>
        <dbReference type="Proteomes" id="UP000325529"/>
    </source>
</evidence>